<evidence type="ECO:0000256" key="4">
    <source>
        <dbReference type="ARBA" id="ARBA00019623"/>
    </source>
</evidence>
<evidence type="ECO:0000256" key="7">
    <source>
        <dbReference type="ARBA" id="ARBA00033367"/>
    </source>
</evidence>
<dbReference type="SMART" id="SM00640">
    <property type="entry name" value="Glyco_32"/>
    <property type="match status" value="1"/>
</dbReference>
<dbReference type="InterPro" id="IPR013189">
    <property type="entry name" value="Glyco_hydro_32_C"/>
</dbReference>
<dbReference type="PROSITE" id="PS00609">
    <property type="entry name" value="GLYCOSYL_HYDROL_F32"/>
    <property type="match status" value="1"/>
</dbReference>
<dbReference type="InterPro" id="IPR013320">
    <property type="entry name" value="ConA-like_dom_sf"/>
</dbReference>
<evidence type="ECO:0000259" key="10">
    <source>
        <dbReference type="Pfam" id="PF00251"/>
    </source>
</evidence>
<dbReference type="AlphaFoldDB" id="A0A173V5Y5"/>
<dbReference type="SUPFAM" id="SSF49899">
    <property type="entry name" value="Concanavalin A-like lectins/glucanases"/>
    <property type="match status" value="1"/>
</dbReference>
<evidence type="ECO:0000256" key="3">
    <source>
        <dbReference type="ARBA" id="ARBA00012758"/>
    </source>
</evidence>
<evidence type="ECO:0000256" key="6">
    <source>
        <dbReference type="ARBA" id="ARBA00023295"/>
    </source>
</evidence>
<comment type="catalytic activity">
    <reaction evidence="8">
        <text>Hydrolysis of terminal non-reducing beta-D-fructofuranoside residues in beta-D-fructofuranosides.</text>
        <dbReference type="EC" id="3.2.1.26"/>
    </reaction>
</comment>
<keyword evidence="6 8" id="KW-0326">Glycosidase</keyword>
<comment type="similarity">
    <text evidence="2 8">Belongs to the glycosyl hydrolase 32 family.</text>
</comment>
<dbReference type="InterPro" id="IPR013148">
    <property type="entry name" value="Glyco_hydro_32_N"/>
</dbReference>
<keyword evidence="5 8" id="KW-0378">Hydrolase</keyword>
<gene>
    <name evidence="12" type="primary">scrB_2</name>
    <name evidence="12" type="ORF">ERS852573_02514</name>
</gene>
<evidence type="ECO:0000256" key="9">
    <source>
        <dbReference type="RuleBase" id="RU365015"/>
    </source>
</evidence>
<dbReference type="PANTHER" id="PTHR43101:SF1">
    <property type="entry name" value="BETA-FRUCTOSIDASE"/>
    <property type="match status" value="1"/>
</dbReference>
<dbReference type="Pfam" id="PF00251">
    <property type="entry name" value="Glyco_hydro_32N"/>
    <property type="match status" value="1"/>
</dbReference>
<feature type="domain" description="Glycosyl hydrolase family 32 C-terminal" evidence="11">
    <location>
        <begin position="424"/>
        <end position="463"/>
    </location>
</feature>
<name>A0A173V5Y5_9FIRM</name>
<dbReference type="Proteomes" id="UP000095597">
    <property type="component" value="Unassembled WGS sequence"/>
</dbReference>
<dbReference type="Gene3D" id="2.115.10.20">
    <property type="entry name" value="Glycosyl hydrolase domain, family 43"/>
    <property type="match status" value="1"/>
</dbReference>
<dbReference type="InterPro" id="IPR051214">
    <property type="entry name" value="GH32_Enzymes"/>
</dbReference>
<proteinExistence type="inferred from homology"/>
<evidence type="ECO:0000259" key="11">
    <source>
        <dbReference type="Pfam" id="PF08244"/>
    </source>
</evidence>
<dbReference type="EC" id="3.2.1.26" evidence="3 8"/>
<organism evidence="12 13">
    <name type="scientific">Dorea longicatena</name>
    <dbReference type="NCBI Taxonomy" id="88431"/>
    <lineage>
        <taxon>Bacteria</taxon>
        <taxon>Bacillati</taxon>
        <taxon>Bacillota</taxon>
        <taxon>Clostridia</taxon>
        <taxon>Lachnospirales</taxon>
        <taxon>Lachnospiraceae</taxon>
        <taxon>Dorea</taxon>
    </lineage>
</organism>
<dbReference type="NCBIfam" id="TIGR01322">
    <property type="entry name" value="scrB_fam"/>
    <property type="match status" value="1"/>
</dbReference>
<dbReference type="InterPro" id="IPR006232">
    <property type="entry name" value="Suc6P_hydrolase"/>
</dbReference>
<dbReference type="Pfam" id="PF08244">
    <property type="entry name" value="Glyco_hydro_32C"/>
    <property type="match status" value="1"/>
</dbReference>
<evidence type="ECO:0000313" key="13">
    <source>
        <dbReference type="Proteomes" id="UP000095597"/>
    </source>
</evidence>
<dbReference type="InterPro" id="IPR001362">
    <property type="entry name" value="Glyco_hydro_32"/>
</dbReference>
<keyword evidence="9" id="KW-0963">Cytoplasm</keyword>
<dbReference type="SUPFAM" id="SSF75005">
    <property type="entry name" value="Arabinanase/levansucrase/invertase"/>
    <property type="match status" value="1"/>
</dbReference>
<feature type="domain" description="Glycosyl hydrolase family 32 N-terminal" evidence="10">
    <location>
        <begin position="37"/>
        <end position="346"/>
    </location>
</feature>
<evidence type="ECO:0000313" key="12">
    <source>
        <dbReference type="EMBL" id="CUN21258.1"/>
    </source>
</evidence>
<reference evidence="12 13" key="1">
    <citation type="submission" date="2015-09" db="EMBL/GenBank/DDBJ databases">
        <authorList>
            <consortium name="Pathogen Informatics"/>
        </authorList>
    </citation>
    <scope>NUCLEOTIDE SEQUENCE [LARGE SCALE GENOMIC DNA]</scope>
    <source>
        <strain evidence="12 13">2789STDY5834961</strain>
    </source>
</reference>
<evidence type="ECO:0000256" key="5">
    <source>
        <dbReference type="ARBA" id="ARBA00022801"/>
    </source>
</evidence>
<dbReference type="GO" id="GO:0005737">
    <property type="term" value="C:cytoplasm"/>
    <property type="evidence" value="ECO:0007669"/>
    <property type="project" value="UniProtKB-SubCell"/>
</dbReference>
<protein>
    <recommendedName>
        <fullName evidence="4 8">Sucrose-6-phosphate hydrolase</fullName>
        <ecNumber evidence="3 8">3.2.1.26</ecNumber>
    </recommendedName>
    <alternativeName>
        <fullName evidence="7 9">Invertase</fullName>
    </alternativeName>
</protein>
<dbReference type="InterPro" id="IPR023296">
    <property type="entry name" value="Glyco_hydro_beta-prop_sf"/>
</dbReference>
<dbReference type="OrthoDB" id="9759709at2"/>
<comment type="pathway">
    <text evidence="1 9">Glycan biosynthesis; sucrose metabolism.</text>
</comment>
<dbReference type="UniPathway" id="UPA00238"/>
<sequence>MNALTRDLVKLVETAEQSQKTREELSVSDRKFREKLHLMPPVGWLNDPNGLCQFHGIYHAFFQYSPFNAEGGVKMWGHYTSKDMIKWEYQGTALYPDQPFDCHGVYSGSAFIEDGKMYLYYTGNVKLEDGEYDYIRTGREGNTVLVITEDGKTFGKKKELMRNSDYPDDLTCHVRDPKVWKENGTYYMVQGARTNEDVGQVLVFESEDKVNWKFRNRVESEKPFGYMWECPDYFKIGDKKLLSTSVQGLEGGIWEDRNVYQSGYFEIEGDILGEYKLSEYHLWDYGFDYYAPQSFETEDGRRIHISWMGMPDCEEYSNPTIQTGWQHCFTFPREIFEKDGKICQRPIRELEEKKHLVSDVKGMLAGEGYTVYEMTISDITKNRFKVILSEKLILDYADGKFRMHFTDQDKTSVSSGRSMRYVEVEKVENLKILADTSSVEVFVNDGEYVFSTRYYPEVYKLQAEAVGAEITLSEIM</sequence>
<dbReference type="PANTHER" id="PTHR43101">
    <property type="entry name" value="BETA-FRUCTOSIDASE"/>
    <property type="match status" value="1"/>
</dbReference>
<evidence type="ECO:0000256" key="8">
    <source>
        <dbReference type="RuleBase" id="RU362110"/>
    </source>
</evidence>
<dbReference type="InterPro" id="IPR018053">
    <property type="entry name" value="Glyco_hydro_32_AS"/>
</dbReference>
<accession>A0A173V5Y5</accession>
<keyword evidence="9" id="KW-0119">Carbohydrate metabolism</keyword>
<dbReference type="GO" id="GO:0005985">
    <property type="term" value="P:sucrose metabolic process"/>
    <property type="evidence" value="ECO:0007669"/>
    <property type="project" value="UniProtKB-UniPathway"/>
</dbReference>
<evidence type="ECO:0000256" key="2">
    <source>
        <dbReference type="ARBA" id="ARBA00009902"/>
    </source>
</evidence>
<evidence type="ECO:0000256" key="1">
    <source>
        <dbReference type="ARBA" id="ARBA00004914"/>
    </source>
</evidence>
<dbReference type="Gene3D" id="2.60.120.560">
    <property type="entry name" value="Exo-inulinase, domain 1"/>
    <property type="match status" value="1"/>
</dbReference>
<comment type="function">
    <text evidence="9">Enables the bacterium to metabolize sucrose as a sole carbon source.</text>
</comment>
<comment type="subcellular location">
    <subcellularLocation>
        <location evidence="9">Cytoplasm</location>
    </subcellularLocation>
</comment>
<dbReference type="EMBL" id="CYXO01000018">
    <property type="protein sequence ID" value="CUN21258.1"/>
    <property type="molecule type" value="Genomic_DNA"/>
</dbReference>
<dbReference type="GO" id="GO:0004564">
    <property type="term" value="F:beta-fructofuranosidase activity"/>
    <property type="evidence" value="ECO:0007669"/>
    <property type="project" value="UniProtKB-EC"/>
</dbReference>
<dbReference type="RefSeq" id="WP_055214986.1">
    <property type="nucleotide sequence ID" value="NZ_CAXSPU010000001.1"/>
</dbReference>
<dbReference type="CDD" id="cd18623">
    <property type="entry name" value="GH32_ScrB-like"/>
    <property type="match status" value="1"/>
</dbReference>